<keyword evidence="4" id="KW-1003">Cell membrane</keyword>
<dbReference type="GO" id="GO:0030448">
    <property type="term" value="P:hyphal growth"/>
    <property type="evidence" value="ECO:0007669"/>
    <property type="project" value="TreeGrafter"/>
</dbReference>
<evidence type="ECO:0000256" key="4">
    <source>
        <dbReference type="ARBA" id="ARBA00022475"/>
    </source>
</evidence>
<dbReference type="AlphaFoldDB" id="A0AB34PPX4"/>
<dbReference type="FunFam" id="2.60.40.1280:FF:000001">
    <property type="entry name" value="Agglutinin-like protein 3"/>
    <property type="match status" value="1"/>
</dbReference>
<dbReference type="GO" id="GO:0098609">
    <property type="term" value="P:cell-cell adhesion"/>
    <property type="evidence" value="ECO:0007669"/>
    <property type="project" value="TreeGrafter"/>
</dbReference>
<dbReference type="GO" id="GO:0030446">
    <property type="term" value="C:hyphal cell wall"/>
    <property type="evidence" value="ECO:0007669"/>
    <property type="project" value="TreeGrafter"/>
</dbReference>
<dbReference type="Gene3D" id="2.60.40.1280">
    <property type="match status" value="1"/>
</dbReference>
<keyword evidence="9" id="KW-0677">Repeat</keyword>
<dbReference type="InterPro" id="IPR011252">
    <property type="entry name" value="Fibrogen-bd_dom1"/>
</dbReference>
<proteinExistence type="inferred from homology"/>
<dbReference type="Pfam" id="PF05792">
    <property type="entry name" value="Candida_ALS"/>
    <property type="match status" value="2"/>
</dbReference>
<dbReference type="GO" id="GO:0098552">
    <property type="term" value="C:side of membrane"/>
    <property type="evidence" value="ECO:0007669"/>
    <property type="project" value="UniProtKB-KW"/>
</dbReference>
<keyword evidence="12" id="KW-0472">Membrane</keyword>
<evidence type="ECO:0000256" key="9">
    <source>
        <dbReference type="ARBA" id="ARBA00022737"/>
    </source>
</evidence>
<evidence type="ECO:0000256" key="13">
    <source>
        <dbReference type="ARBA" id="ARBA00023157"/>
    </source>
</evidence>
<reference evidence="18 19" key="1">
    <citation type="submission" date="2013-12" db="EMBL/GenBank/DDBJ databases">
        <title>The Genome Sequence of Candida albicans P78048.</title>
        <authorList>
            <consortium name="The Broad Institute Genome Sequencing Platform"/>
            <consortium name="The Broad Institute Genome Sequencing Center for Infectious Disease"/>
            <person name="Cuomo C."/>
            <person name="Bennett R."/>
            <person name="Hirakawa M."/>
            <person name="Noverr M."/>
            <person name="Mitchell A."/>
            <person name="Young S.K."/>
            <person name="Zeng Q."/>
            <person name="Gargeya S."/>
            <person name="Fitzgerald M."/>
            <person name="Abouelleil A."/>
            <person name="Alvarado L."/>
            <person name="Berlin A.M."/>
            <person name="Chapman S.B."/>
            <person name="Dewar J."/>
            <person name="Goldberg J."/>
            <person name="Griggs A."/>
            <person name="Gujja S."/>
            <person name="Hansen M."/>
            <person name="Howarth C."/>
            <person name="Imamovic A."/>
            <person name="Larimer J."/>
            <person name="McCowan C."/>
            <person name="Murphy C."/>
            <person name="Pearson M."/>
            <person name="Priest M."/>
            <person name="Roberts A."/>
            <person name="Saif S."/>
            <person name="Shea T."/>
            <person name="Sykes S."/>
            <person name="Wortman J."/>
            <person name="Nusbaum C."/>
            <person name="Birren B."/>
        </authorList>
    </citation>
    <scope>NUCLEOTIDE SEQUENCE [LARGE SCALE GENOMIC DNA]</scope>
    <source>
        <strain evidence="18 19">P78048</strain>
    </source>
</reference>
<evidence type="ECO:0000256" key="7">
    <source>
        <dbReference type="ARBA" id="ARBA00022622"/>
    </source>
</evidence>
<evidence type="ECO:0000259" key="17">
    <source>
        <dbReference type="SMART" id="SM01056"/>
    </source>
</evidence>
<evidence type="ECO:0000256" key="5">
    <source>
        <dbReference type="ARBA" id="ARBA00022512"/>
    </source>
</evidence>
<keyword evidence="8 16" id="KW-0732">Signal</keyword>
<feature type="domain" description="Agglutinin-like protein N-terminal" evidence="17">
    <location>
        <begin position="53"/>
        <end position="294"/>
    </location>
</feature>
<dbReference type="GO" id="GO:0043709">
    <property type="term" value="P:cell adhesion involved in single-species biofilm formation"/>
    <property type="evidence" value="ECO:0007669"/>
    <property type="project" value="TreeGrafter"/>
</dbReference>
<dbReference type="Pfam" id="PF11766">
    <property type="entry name" value="Candida_ALS_N"/>
    <property type="match status" value="1"/>
</dbReference>
<dbReference type="InterPro" id="IPR008966">
    <property type="entry name" value="Adhesion_dom_sf"/>
</dbReference>
<dbReference type="InterPro" id="IPR043063">
    <property type="entry name" value="Agglutinin-like_N_N2"/>
</dbReference>
<evidence type="ECO:0000256" key="12">
    <source>
        <dbReference type="ARBA" id="ARBA00023136"/>
    </source>
</evidence>
<comment type="caution">
    <text evidence="18">The sequence shown here is derived from an EMBL/GenBank/DDBJ whole genome shotgun (WGS) entry which is preliminary data.</text>
</comment>
<evidence type="ECO:0000256" key="8">
    <source>
        <dbReference type="ARBA" id="ARBA00022729"/>
    </source>
</evidence>
<evidence type="ECO:0000256" key="6">
    <source>
        <dbReference type="ARBA" id="ARBA00022525"/>
    </source>
</evidence>
<dbReference type="SMART" id="SM01056">
    <property type="entry name" value="Candida_ALS_N"/>
    <property type="match status" value="1"/>
</dbReference>
<comment type="similarity">
    <text evidence="3">Belongs to the ALS family.</text>
</comment>
<dbReference type="InterPro" id="IPR008440">
    <property type="entry name" value="Agglutinin-like_ALS_rpt"/>
</dbReference>
<evidence type="ECO:0000256" key="15">
    <source>
        <dbReference type="ARBA" id="ARBA00023288"/>
    </source>
</evidence>
<evidence type="ECO:0000256" key="14">
    <source>
        <dbReference type="ARBA" id="ARBA00023180"/>
    </source>
</evidence>
<feature type="non-terminal residue" evidence="18">
    <location>
        <position position="448"/>
    </location>
</feature>
<keyword evidence="5" id="KW-0134">Cell wall</keyword>
<dbReference type="InterPro" id="IPR033504">
    <property type="entry name" value="ALS"/>
</dbReference>
<evidence type="ECO:0000256" key="3">
    <source>
        <dbReference type="ARBA" id="ARBA00007021"/>
    </source>
</evidence>
<evidence type="ECO:0000256" key="1">
    <source>
        <dbReference type="ARBA" id="ARBA00004191"/>
    </source>
</evidence>
<dbReference type="InterPro" id="IPR024672">
    <property type="entry name" value="Agglutinin-like_N"/>
</dbReference>
<keyword evidence="15" id="KW-0449">Lipoprotein</keyword>
<dbReference type="GO" id="GO:0044011">
    <property type="term" value="P:single-species biofilm formation on inanimate substrate"/>
    <property type="evidence" value="ECO:0007669"/>
    <property type="project" value="TreeGrafter"/>
</dbReference>
<sequence>MLLQFLLLSLCVSVATAKVITGIFDSFNSLTWTNAASYSYRGPANPTWTAVIGWSLDGATASAGDTFTLDMPCVFKFITDQTSIDLVADGRTYATCNLNSAEEFTTFSSVSCTVTTTMTADTKAIGTVTLPFSFSVGGSGSDVDLANSQCFTAGINTVTFNDGDTSISTTVDFEKSTVASSDRILLSRILPSLSQAVSLFLPQECANGYTSGTMGFSTAGTGATIDCSTVHVGISNGLNDWNYPISSESFSYTKTCTSTSVLVTYQNVPAGYRPFVDAYVSATRVSSYAMRYTNIYACVGAASVDDSFTHTWSGYSNSQAGSNGITIVVTTRTVTDSTTAVTTLPFNSESDKTKTIEILQPIPTTTITTSYVGVTTSYSTKTAPIGETATVIVDVPYHTTTTVTSEWTGTITTTTTRTNPTDSIDTVVVQVPSPNPTVTTTEYWSQSY</sequence>
<evidence type="ECO:0000313" key="18">
    <source>
        <dbReference type="EMBL" id="KGR06114.1"/>
    </source>
</evidence>
<protein>
    <recommendedName>
        <fullName evidence="17">Agglutinin-like protein N-terminal domain-containing protein</fullName>
    </recommendedName>
</protein>
<feature type="chain" id="PRO_5044263725" description="Agglutinin-like protein N-terminal domain-containing protein" evidence="16">
    <location>
        <begin position="18"/>
        <end position="448"/>
    </location>
</feature>
<feature type="signal peptide" evidence="16">
    <location>
        <begin position="1"/>
        <end position="17"/>
    </location>
</feature>
<keyword evidence="13" id="KW-1015">Disulfide bond</keyword>
<gene>
    <name evidence="18" type="ORF">MG3_04934</name>
</gene>
<dbReference type="Proteomes" id="UP000030161">
    <property type="component" value="Unassembled WGS sequence"/>
</dbReference>
<evidence type="ECO:0000256" key="16">
    <source>
        <dbReference type="SAM" id="SignalP"/>
    </source>
</evidence>
<dbReference type="GO" id="GO:0030445">
    <property type="term" value="C:yeast-form cell wall"/>
    <property type="evidence" value="ECO:0007669"/>
    <property type="project" value="TreeGrafter"/>
</dbReference>
<accession>A0AB34PPX4</accession>
<dbReference type="PANTHER" id="PTHR33793:SF2">
    <property type="entry name" value="AGGLUTININ-LIKE PROTEIN 6"/>
    <property type="match status" value="1"/>
</dbReference>
<keyword evidence="7" id="KW-0336">GPI-anchor</keyword>
<evidence type="ECO:0000256" key="2">
    <source>
        <dbReference type="ARBA" id="ARBA00004609"/>
    </source>
</evidence>
<keyword evidence="14" id="KW-0325">Glycoprotein</keyword>
<dbReference type="PANTHER" id="PTHR33793">
    <property type="entry name" value="ALPHA-AGGLUTININ"/>
    <property type="match status" value="1"/>
</dbReference>
<evidence type="ECO:0000313" key="19">
    <source>
        <dbReference type="Proteomes" id="UP000030161"/>
    </source>
</evidence>
<dbReference type="GO" id="GO:0043710">
    <property type="term" value="P:cell adhesion involved in multi-species biofilm formation"/>
    <property type="evidence" value="ECO:0007669"/>
    <property type="project" value="TreeGrafter"/>
</dbReference>
<keyword evidence="10" id="KW-0130">Cell adhesion</keyword>
<dbReference type="SUPFAM" id="SSF49401">
    <property type="entry name" value="Bacterial adhesins"/>
    <property type="match status" value="1"/>
</dbReference>
<organism evidence="18 19">
    <name type="scientific">Candida albicans P78048</name>
    <dbReference type="NCBI Taxonomy" id="1094989"/>
    <lineage>
        <taxon>Eukaryota</taxon>
        <taxon>Fungi</taxon>
        <taxon>Dikarya</taxon>
        <taxon>Ascomycota</taxon>
        <taxon>Saccharomycotina</taxon>
        <taxon>Pichiomycetes</taxon>
        <taxon>Debaryomycetaceae</taxon>
        <taxon>Candida/Lodderomyces clade</taxon>
        <taxon>Candida</taxon>
    </lineage>
</organism>
<comment type="subcellular location">
    <subcellularLocation>
        <location evidence="2">Cell membrane</location>
        <topology evidence="2">Lipid-anchor</topology>
        <topology evidence="2">GPI-anchor</topology>
    </subcellularLocation>
    <subcellularLocation>
        <location evidence="1">Secreted</location>
        <location evidence="1">Cell wall</location>
    </subcellularLocation>
</comment>
<dbReference type="GO" id="GO:0009986">
    <property type="term" value="C:cell surface"/>
    <property type="evidence" value="ECO:0007669"/>
    <property type="project" value="TreeGrafter"/>
</dbReference>
<dbReference type="GO" id="GO:0005886">
    <property type="term" value="C:plasma membrane"/>
    <property type="evidence" value="ECO:0007669"/>
    <property type="project" value="UniProtKB-SubCell"/>
</dbReference>
<keyword evidence="6" id="KW-0964">Secreted</keyword>
<dbReference type="GO" id="GO:1903561">
    <property type="term" value="C:extracellular vesicle"/>
    <property type="evidence" value="ECO:0007669"/>
    <property type="project" value="TreeGrafter"/>
</dbReference>
<evidence type="ECO:0000256" key="10">
    <source>
        <dbReference type="ARBA" id="ARBA00022889"/>
    </source>
</evidence>
<dbReference type="Gene3D" id="2.60.40.2430">
    <property type="entry name" value="Agglutinin-like protein, N-terminal domain, N2 subdomain"/>
    <property type="match status" value="1"/>
</dbReference>
<keyword evidence="11" id="KW-0843">Virulence</keyword>
<evidence type="ECO:0000256" key="11">
    <source>
        <dbReference type="ARBA" id="ARBA00023026"/>
    </source>
</evidence>
<dbReference type="EMBL" id="AJIX01000037">
    <property type="protein sequence ID" value="KGR06114.1"/>
    <property type="molecule type" value="Genomic_DNA"/>
</dbReference>
<name>A0AB34PPX4_CANAX</name>